<dbReference type="InterPro" id="IPR026444">
    <property type="entry name" value="Secre_tail"/>
</dbReference>
<accession>A0A0W8FZ04</accession>
<name>A0A0W8FZ04_9ZZZZ</name>
<gene>
    <name evidence="2" type="ORF">ASZ90_004160</name>
</gene>
<evidence type="ECO:0000313" key="2">
    <source>
        <dbReference type="EMBL" id="KUG26009.1"/>
    </source>
</evidence>
<dbReference type="InterPro" id="IPR013783">
    <property type="entry name" value="Ig-like_fold"/>
</dbReference>
<sequence length="573" mass="64213">MNQYFLSNSTDGGVTWDIILVGNKMKALAYPNNDKIILGYETKGVAVSENNGVDWSYNNFNETQINIKKIQFINPNYGWVCSEKAVYITSDGGITWDATGLSNGWYDALAIYVRGVDDGWLVKENGDVFRFDPYGGSNKWNQIGTLGGRCYGNNAGITFADSLVGYAVGYNYSYKSTDGGYNWKKIPQASYRNINGYFVMNKQEIFLCGLKGILYSSNGGENFATVYYDGVELQSIHFSDTQYGWAVDSDGNIIKTTDGGQTWTSGNSNQAFPPSITSIIDKPNDEGSFVILEFERSMLDGINNSEVLIHYSIFSIVHNNAIFLKQVNPTNSTHYSIELPSVGDSTASGIIWSYYRVDAVTQLGSIYKSQVERGYSVDNLSPQPPSNLNGTLKTNRIELNWKQSLSVDVIKYQIFRSYNEFFTVDTLNFYYEVDDSLFIDANLPLGETDFLYYSVCAVDAAGNRSVDSVRVAVPLNTTGVKEIGIPNEFYLYQNYPNPFNPGTIIEFTLPQSTHIKLTVYDTKGELIKILANDRYNMGKHSIQFDSSDLSSGVYFYRLTYNGKNITKKMLLLR</sequence>
<dbReference type="SUPFAM" id="SSF110296">
    <property type="entry name" value="Oligoxyloglucan reducing end-specific cellobiohydrolase"/>
    <property type="match status" value="2"/>
</dbReference>
<protein>
    <recommendedName>
        <fullName evidence="1">Secretion system C-terminal sorting domain-containing protein</fullName>
    </recommendedName>
</protein>
<proteinExistence type="predicted"/>
<comment type="caution">
    <text evidence="2">The sequence shown here is derived from an EMBL/GenBank/DDBJ whole genome shotgun (WGS) entry which is preliminary data.</text>
</comment>
<dbReference type="InterPro" id="IPR015943">
    <property type="entry name" value="WD40/YVTN_repeat-like_dom_sf"/>
</dbReference>
<dbReference type="NCBIfam" id="TIGR04183">
    <property type="entry name" value="Por_Secre_tail"/>
    <property type="match status" value="1"/>
</dbReference>
<evidence type="ECO:0000259" key="1">
    <source>
        <dbReference type="Pfam" id="PF18962"/>
    </source>
</evidence>
<organism evidence="2">
    <name type="scientific">hydrocarbon metagenome</name>
    <dbReference type="NCBI Taxonomy" id="938273"/>
    <lineage>
        <taxon>unclassified sequences</taxon>
        <taxon>metagenomes</taxon>
        <taxon>ecological metagenomes</taxon>
    </lineage>
</organism>
<dbReference type="AlphaFoldDB" id="A0A0W8FZ04"/>
<dbReference type="Gene3D" id="2.60.40.10">
    <property type="entry name" value="Immunoglobulins"/>
    <property type="match status" value="1"/>
</dbReference>
<reference evidence="2" key="1">
    <citation type="journal article" date="2015" name="Proc. Natl. Acad. Sci. U.S.A.">
        <title>Networks of energetic and metabolic interactions define dynamics in microbial communities.</title>
        <authorList>
            <person name="Embree M."/>
            <person name="Liu J.K."/>
            <person name="Al-Bassam M.M."/>
            <person name="Zengler K."/>
        </authorList>
    </citation>
    <scope>NUCLEOTIDE SEQUENCE</scope>
</reference>
<dbReference type="EMBL" id="LNQE01000557">
    <property type="protein sequence ID" value="KUG26009.1"/>
    <property type="molecule type" value="Genomic_DNA"/>
</dbReference>
<dbReference type="Gene3D" id="2.130.10.10">
    <property type="entry name" value="YVTN repeat-like/Quinoprotein amine dehydrogenase"/>
    <property type="match status" value="1"/>
</dbReference>
<feature type="domain" description="Secretion system C-terminal sorting" evidence="1">
    <location>
        <begin position="495"/>
        <end position="570"/>
    </location>
</feature>
<dbReference type="Pfam" id="PF18962">
    <property type="entry name" value="Por_Secre_tail"/>
    <property type="match status" value="1"/>
</dbReference>
<dbReference type="Gene3D" id="2.60.40.4070">
    <property type="match status" value="1"/>
</dbReference>